<evidence type="ECO:0000256" key="2">
    <source>
        <dbReference type="ARBA" id="ARBA00023235"/>
    </source>
</evidence>
<dbReference type="InterPro" id="IPR042092">
    <property type="entry name" value="PsdUridine_s_RsuA/RluB/E/F_cat"/>
</dbReference>
<dbReference type="InterPro" id="IPR006145">
    <property type="entry name" value="PsdUridine_synth_RsuA/RluA"/>
</dbReference>
<dbReference type="SUPFAM" id="SSF55120">
    <property type="entry name" value="Pseudouridine synthase"/>
    <property type="match status" value="1"/>
</dbReference>
<dbReference type="InterPro" id="IPR036986">
    <property type="entry name" value="S4_RNA-bd_sf"/>
</dbReference>
<reference evidence="6" key="1">
    <citation type="submission" date="2021-04" db="EMBL/GenBank/DDBJ databases">
        <title>Taxonomic assessment of Weissella genus.</title>
        <authorList>
            <person name="Fanelli F."/>
            <person name="Chieffi D."/>
            <person name="Dell'Aquila A."/>
            <person name="Gyu-Sung C."/>
            <person name="Franz C.M.A.P."/>
            <person name="Fusco V."/>
        </authorList>
    </citation>
    <scope>NUCLEOTIDE SEQUENCE</scope>
    <source>
        <strain evidence="6">LMG 25373</strain>
    </source>
</reference>
<gene>
    <name evidence="6" type="ORF">KAK10_02515</name>
</gene>
<organism evidence="6 7">
    <name type="scientific">Periweissella beninensis</name>
    <dbReference type="NCBI Taxonomy" id="504936"/>
    <lineage>
        <taxon>Bacteria</taxon>
        <taxon>Bacillati</taxon>
        <taxon>Bacillota</taxon>
        <taxon>Bacilli</taxon>
        <taxon>Lactobacillales</taxon>
        <taxon>Lactobacillaceae</taxon>
        <taxon>Periweissella</taxon>
    </lineage>
</organism>
<evidence type="ECO:0000256" key="3">
    <source>
        <dbReference type="PROSITE-ProRule" id="PRU00182"/>
    </source>
</evidence>
<dbReference type="Pfam" id="PF00849">
    <property type="entry name" value="PseudoU_synth_2"/>
    <property type="match status" value="1"/>
</dbReference>
<proteinExistence type="inferred from homology"/>
<evidence type="ECO:0000313" key="7">
    <source>
        <dbReference type="Proteomes" id="UP001057481"/>
    </source>
</evidence>
<dbReference type="Gene3D" id="3.30.70.580">
    <property type="entry name" value="Pseudouridine synthase I, catalytic domain, N-terminal subdomain"/>
    <property type="match status" value="1"/>
</dbReference>
<feature type="domain" description="RNA-binding S4" evidence="5">
    <location>
        <begin position="3"/>
        <end position="60"/>
    </location>
</feature>
<comment type="similarity">
    <text evidence="1 4">Belongs to the pseudouridine synthase RsuA family.</text>
</comment>
<dbReference type="InterPro" id="IPR020103">
    <property type="entry name" value="PsdUridine_synth_cat_dom_sf"/>
</dbReference>
<evidence type="ECO:0000256" key="1">
    <source>
        <dbReference type="ARBA" id="ARBA00008348"/>
    </source>
</evidence>
<dbReference type="InterPro" id="IPR018496">
    <property type="entry name" value="PsdUridine_synth_RsuA/RluB_CS"/>
</dbReference>
<dbReference type="PANTHER" id="PTHR47683:SF2">
    <property type="entry name" value="RNA-BINDING S4 DOMAIN-CONTAINING PROTEIN"/>
    <property type="match status" value="1"/>
</dbReference>
<dbReference type="Pfam" id="PF01479">
    <property type="entry name" value="S4"/>
    <property type="match status" value="1"/>
</dbReference>
<keyword evidence="2 4" id="KW-0413">Isomerase</keyword>
<name>A0ABT0VGS7_9LACO</name>
<keyword evidence="7" id="KW-1185">Reference proteome</keyword>
<dbReference type="PROSITE" id="PS01149">
    <property type="entry name" value="PSI_RSU"/>
    <property type="match status" value="1"/>
</dbReference>
<dbReference type="PANTHER" id="PTHR47683">
    <property type="entry name" value="PSEUDOURIDINE SYNTHASE FAMILY PROTEIN-RELATED"/>
    <property type="match status" value="1"/>
</dbReference>
<comment type="caution">
    <text evidence="6">The sequence shown here is derived from an EMBL/GenBank/DDBJ whole genome shotgun (WGS) entry which is preliminary data.</text>
</comment>
<keyword evidence="3" id="KW-0694">RNA-binding</keyword>
<dbReference type="PROSITE" id="PS50889">
    <property type="entry name" value="S4"/>
    <property type="match status" value="1"/>
</dbReference>
<sequence>MADRLQKVMAQAGIASRRKSEELIKAGHVKINGQVMTELGYKVATKDKIEVDGIPMQQPEKHVYYLLYKPRGVVSTVSDEKGRKTVVDLLTDVPERVYPVGRLDYDTTGALIMTNDGALMQQLTHPKYEVDKVYTAKVEGLPTNDQLQTLRHGIILEGKKTKPAKTKILATNTKKGKTTSLVQITIHEGRNHQVKKMFKAIGHEVVGLRREKYGFLDLTGLQPGEYRDLRFEEVEALQSGFANFKQQGRL</sequence>
<dbReference type="Gene3D" id="3.30.70.1560">
    <property type="entry name" value="Alpha-L RNA-binding motif"/>
    <property type="match status" value="1"/>
</dbReference>
<dbReference type="RefSeq" id="WP_205143235.1">
    <property type="nucleotide sequence ID" value="NZ_JAFBDN010000004.1"/>
</dbReference>
<dbReference type="Gene3D" id="3.10.290.10">
    <property type="entry name" value="RNA-binding S4 domain"/>
    <property type="match status" value="1"/>
</dbReference>
<dbReference type="Proteomes" id="UP001057481">
    <property type="component" value="Unassembled WGS sequence"/>
</dbReference>
<dbReference type="InterPro" id="IPR020094">
    <property type="entry name" value="TruA/RsuA/RluB/E/F_N"/>
</dbReference>
<protein>
    <recommendedName>
        <fullName evidence="4">Pseudouridine synthase</fullName>
        <ecNumber evidence="4">5.4.99.-</ecNumber>
    </recommendedName>
</protein>
<dbReference type="InterPro" id="IPR050343">
    <property type="entry name" value="RsuA_PseudoU_synthase"/>
</dbReference>
<dbReference type="EC" id="5.4.99.-" evidence="4"/>
<accession>A0ABT0VGS7</accession>
<evidence type="ECO:0000259" key="5">
    <source>
        <dbReference type="SMART" id="SM00363"/>
    </source>
</evidence>
<evidence type="ECO:0000256" key="4">
    <source>
        <dbReference type="RuleBase" id="RU003887"/>
    </source>
</evidence>
<dbReference type="CDD" id="cd02870">
    <property type="entry name" value="PseudoU_synth_RsuA_like"/>
    <property type="match status" value="1"/>
</dbReference>
<dbReference type="NCBIfam" id="TIGR00093">
    <property type="entry name" value="pseudouridine synthase"/>
    <property type="match status" value="1"/>
</dbReference>
<dbReference type="InterPro" id="IPR000748">
    <property type="entry name" value="PsdUridine_synth_RsuA/RluB/E/F"/>
</dbReference>
<dbReference type="EMBL" id="JAGMVS010000039">
    <property type="protein sequence ID" value="MCM2436805.1"/>
    <property type="molecule type" value="Genomic_DNA"/>
</dbReference>
<dbReference type="SMART" id="SM00363">
    <property type="entry name" value="S4"/>
    <property type="match status" value="1"/>
</dbReference>
<dbReference type="SUPFAM" id="SSF55174">
    <property type="entry name" value="Alpha-L RNA-binding motif"/>
    <property type="match status" value="1"/>
</dbReference>
<dbReference type="InterPro" id="IPR002942">
    <property type="entry name" value="S4_RNA-bd"/>
</dbReference>
<evidence type="ECO:0000313" key="6">
    <source>
        <dbReference type="EMBL" id="MCM2436805.1"/>
    </source>
</evidence>
<dbReference type="CDD" id="cd00165">
    <property type="entry name" value="S4"/>
    <property type="match status" value="1"/>
</dbReference>